<dbReference type="InterPro" id="IPR045621">
    <property type="entry name" value="BPD_transp_1_N"/>
</dbReference>
<evidence type="ECO:0000313" key="10">
    <source>
        <dbReference type="Proteomes" id="UP000266426"/>
    </source>
</evidence>
<comment type="similarity">
    <text evidence="7">Belongs to the binding-protein-dependent transport system permease family.</text>
</comment>
<dbReference type="Proteomes" id="UP000266426">
    <property type="component" value="Unassembled WGS sequence"/>
</dbReference>
<sequence length="310" mass="34399">MPFVYVLKRLTESIPTLIGVTLITFVLLKCAPGNPIYSIVGERVSQDRIEELKKSLQAGDTRWWKQYGAYMGNILKGDFGESYITREPVLKALSVRFPNTLKLALFSIVLAVVSGLLLGIISAYVRSTFWNQVFTILSTCGISTPVFWFGLLLIYVFSRLLNVLPASGMGNGELAYLVLPAITLGSRSAAYIARITCTSLEEVRKSRFVLSAWARGISPLSVVFRHTLKNALIPIVTVIGLDIGSYLNGSVLTETIFGWNGVGRLLVQAIYQRDYPLIMGGILIGTFIFIMVNIIMDIVYAFIDPRIELR</sequence>
<evidence type="ECO:0000256" key="1">
    <source>
        <dbReference type="ARBA" id="ARBA00004651"/>
    </source>
</evidence>
<dbReference type="GO" id="GO:0005886">
    <property type="term" value="C:plasma membrane"/>
    <property type="evidence" value="ECO:0007669"/>
    <property type="project" value="UniProtKB-SubCell"/>
</dbReference>
<evidence type="ECO:0000256" key="3">
    <source>
        <dbReference type="ARBA" id="ARBA00022475"/>
    </source>
</evidence>
<feature type="domain" description="ABC transmembrane type-1" evidence="8">
    <location>
        <begin position="97"/>
        <end position="300"/>
    </location>
</feature>
<evidence type="ECO:0000259" key="8">
    <source>
        <dbReference type="PROSITE" id="PS50928"/>
    </source>
</evidence>
<gene>
    <name evidence="9" type="ORF">C4541_12165</name>
</gene>
<accession>A0A3A4QQZ6</accession>
<organism evidence="9 10">
    <name type="scientific">Candidatus Auribacter fodinae</name>
    <dbReference type="NCBI Taxonomy" id="2093366"/>
    <lineage>
        <taxon>Bacteria</taxon>
        <taxon>Pseudomonadati</taxon>
        <taxon>Candidatus Auribacterota</taxon>
        <taxon>Candidatus Auribacteria</taxon>
        <taxon>Candidatus Auribacterales</taxon>
        <taxon>Candidatus Auribacteraceae</taxon>
        <taxon>Candidatus Auribacter</taxon>
    </lineage>
</organism>
<keyword evidence="4 7" id="KW-0812">Transmembrane</keyword>
<reference evidence="9 10" key="1">
    <citation type="journal article" date="2017" name="ISME J.">
        <title>Energy and carbon metabolisms in a deep terrestrial subsurface fluid microbial community.</title>
        <authorList>
            <person name="Momper L."/>
            <person name="Jungbluth S.P."/>
            <person name="Lee M.D."/>
            <person name="Amend J.P."/>
        </authorList>
    </citation>
    <scope>NUCLEOTIDE SEQUENCE [LARGE SCALE GENOMIC DNA]</scope>
    <source>
        <strain evidence="9">SURF_26</strain>
    </source>
</reference>
<dbReference type="InterPro" id="IPR000515">
    <property type="entry name" value="MetI-like"/>
</dbReference>
<dbReference type="AlphaFoldDB" id="A0A3A4QQZ6"/>
<evidence type="ECO:0000313" key="9">
    <source>
        <dbReference type="EMBL" id="RJP56480.1"/>
    </source>
</evidence>
<keyword evidence="3" id="KW-1003">Cell membrane</keyword>
<name>A0A3A4QQZ6_9BACT</name>
<dbReference type="Pfam" id="PF00528">
    <property type="entry name" value="BPD_transp_1"/>
    <property type="match status" value="1"/>
</dbReference>
<feature type="transmembrane region" description="Helical" evidence="7">
    <location>
        <begin position="136"/>
        <end position="157"/>
    </location>
</feature>
<comment type="caution">
    <text evidence="9">The sequence shown here is derived from an EMBL/GenBank/DDBJ whole genome shotgun (WGS) entry which is preliminary data.</text>
</comment>
<dbReference type="CDD" id="cd06261">
    <property type="entry name" value="TM_PBP2"/>
    <property type="match status" value="1"/>
</dbReference>
<dbReference type="PROSITE" id="PS50928">
    <property type="entry name" value="ABC_TM1"/>
    <property type="match status" value="1"/>
</dbReference>
<keyword evidence="2 7" id="KW-0813">Transport</keyword>
<protein>
    <submittedName>
        <fullName evidence="9">ABC transporter permease</fullName>
    </submittedName>
</protein>
<proteinExistence type="inferred from homology"/>
<dbReference type="PANTHER" id="PTHR43163">
    <property type="entry name" value="DIPEPTIDE TRANSPORT SYSTEM PERMEASE PROTEIN DPPB-RELATED"/>
    <property type="match status" value="1"/>
</dbReference>
<dbReference type="PANTHER" id="PTHR43163:SF6">
    <property type="entry name" value="DIPEPTIDE TRANSPORT SYSTEM PERMEASE PROTEIN DPPB-RELATED"/>
    <property type="match status" value="1"/>
</dbReference>
<dbReference type="Gene3D" id="1.10.3720.10">
    <property type="entry name" value="MetI-like"/>
    <property type="match status" value="1"/>
</dbReference>
<feature type="transmembrane region" description="Helical" evidence="7">
    <location>
        <begin position="103"/>
        <end position="124"/>
    </location>
</feature>
<dbReference type="InterPro" id="IPR035906">
    <property type="entry name" value="MetI-like_sf"/>
</dbReference>
<feature type="transmembrane region" description="Helical" evidence="7">
    <location>
        <begin position="277"/>
        <end position="303"/>
    </location>
</feature>
<evidence type="ECO:0000256" key="7">
    <source>
        <dbReference type="RuleBase" id="RU363032"/>
    </source>
</evidence>
<comment type="subcellular location">
    <subcellularLocation>
        <location evidence="1 7">Cell membrane</location>
        <topology evidence="1 7">Multi-pass membrane protein</topology>
    </subcellularLocation>
</comment>
<evidence type="ECO:0000256" key="5">
    <source>
        <dbReference type="ARBA" id="ARBA00022989"/>
    </source>
</evidence>
<dbReference type="SUPFAM" id="SSF161098">
    <property type="entry name" value="MetI-like"/>
    <property type="match status" value="1"/>
</dbReference>
<evidence type="ECO:0000256" key="2">
    <source>
        <dbReference type="ARBA" id="ARBA00022448"/>
    </source>
</evidence>
<keyword evidence="5 7" id="KW-1133">Transmembrane helix</keyword>
<dbReference type="Pfam" id="PF19300">
    <property type="entry name" value="BPD_transp_1_N"/>
    <property type="match status" value="1"/>
</dbReference>
<dbReference type="EMBL" id="QZJZ01000094">
    <property type="protein sequence ID" value="RJP56480.1"/>
    <property type="molecule type" value="Genomic_DNA"/>
</dbReference>
<evidence type="ECO:0000256" key="4">
    <source>
        <dbReference type="ARBA" id="ARBA00022692"/>
    </source>
</evidence>
<keyword evidence="6 7" id="KW-0472">Membrane</keyword>
<dbReference type="GO" id="GO:0055085">
    <property type="term" value="P:transmembrane transport"/>
    <property type="evidence" value="ECO:0007669"/>
    <property type="project" value="InterPro"/>
</dbReference>
<evidence type="ECO:0000256" key="6">
    <source>
        <dbReference type="ARBA" id="ARBA00023136"/>
    </source>
</evidence>